<dbReference type="Proteomes" id="UP000218334">
    <property type="component" value="Unassembled WGS sequence"/>
</dbReference>
<dbReference type="AlphaFoldDB" id="A0A2H3BZH6"/>
<keyword evidence="3" id="KW-1185">Reference proteome</keyword>
<dbReference type="EMBL" id="KZ293416">
    <property type="protein sequence ID" value="PBK76235.1"/>
    <property type="molecule type" value="Genomic_DNA"/>
</dbReference>
<proteinExistence type="predicted"/>
<keyword evidence="1" id="KW-0812">Transmembrane</keyword>
<name>A0A2H3BZH6_9AGAR</name>
<gene>
    <name evidence="2" type="ORF">ARMSODRAFT_218573</name>
</gene>
<evidence type="ECO:0000256" key="1">
    <source>
        <dbReference type="SAM" id="Phobius"/>
    </source>
</evidence>
<keyword evidence="1" id="KW-0472">Membrane</keyword>
<feature type="transmembrane region" description="Helical" evidence="1">
    <location>
        <begin position="89"/>
        <end position="114"/>
    </location>
</feature>
<organism evidence="2 3">
    <name type="scientific">Armillaria solidipes</name>
    <dbReference type="NCBI Taxonomy" id="1076256"/>
    <lineage>
        <taxon>Eukaryota</taxon>
        <taxon>Fungi</taxon>
        <taxon>Dikarya</taxon>
        <taxon>Basidiomycota</taxon>
        <taxon>Agaricomycotina</taxon>
        <taxon>Agaricomycetes</taxon>
        <taxon>Agaricomycetidae</taxon>
        <taxon>Agaricales</taxon>
        <taxon>Marasmiineae</taxon>
        <taxon>Physalacriaceae</taxon>
        <taxon>Armillaria</taxon>
    </lineage>
</organism>
<evidence type="ECO:0000313" key="2">
    <source>
        <dbReference type="EMBL" id="PBK76235.1"/>
    </source>
</evidence>
<protein>
    <submittedName>
        <fullName evidence="2">Uncharacterized protein</fullName>
    </submittedName>
</protein>
<sequence>MWYIRALADTEDRDTPNLNAHISHPQCARNIKPDRFTISGDASGRQSNNDVNLRISRFYALTNIRLMACGILGLNHVLMARVISSIRGWKAQIVCLLSWLLGAMAATGFGRIIIMQFYHLIPLLTNSIFLNGQDFTGTTFMDAFEA</sequence>
<evidence type="ECO:0000313" key="3">
    <source>
        <dbReference type="Proteomes" id="UP000218334"/>
    </source>
</evidence>
<keyword evidence="1" id="KW-1133">Transmembrane helix</keyword>
<reference evidence="3" key="1">
    <citation type="journal article" date="2017" name="Nat. Ecol. Evol.">
        <title>Genome expansion and lineage-specific genetic innovations in the forest pathogenic fungi Armillaria.</title>
        <authorList>
            <person name="Sipos G."/>
            <person name="Prasanna A.N."/>
            <person name="Walter M.C."/>
            <person name="O'Connor E."/>
            <person name="Balint B."/>
            <person name="Krizsan K."/>
            <person name="Kiss B."/>
            <person name="Hess J."/>
            <person name="Varga T."/>
            <person name="Slot J."/>
            <person name="Riley R."/>
            <person name="Boka B."/>
            <person name="Rigling D."/>
            <person name="Barry K."/>
            <person name="Lee J."/>
            <person name="Mihaltcheva S."/>
            <person name="LaButti K."/>
            <person name="Lipzen A."/>
            <person name="Waldron R."/>
            <person name="Moloney N.M."/>
            <person name="Sperisen C."/>
            <person name="Kredics L."/>
            <person name="Vagvoelgyi C."/>
            <person name="Patrignani A."/>
            <person name="Fitzpatrick D."/>
            <person name="Nagy I."/>
            <person name="Doyle S."/>
            <person name="Anderson J.B."/>
            <person name="Grigoriev I.V."/>
            <person name="Gueldener U."/>
            <person name="Muensterkoetter M."/>
            <person name="Nagy L.G."/>
        </authorList>
    </citation>
    <scope>NUCLEOTIDE SEQUENCE [LARGE SCALE GENOMIC DNA]</scope>
    <source>
        <strain evidence="3">28-4</strain>
    </source>
</reference>
<feature type="transmembrane region" description="Helical" evidence="1">
    <location>
        <begin position="64"/>
        <end position="83"/>
    </location>
</feature>
<accession>A0A2H3BZH6</accession>